<evidence type="ECO:0000313" key="3">
    <source>
        <dbReference type="EMBL" id="MTG91035.1"/>
    </source>
</evidence>
<evidence type="ECO:0000256" key="1">
    <source>
        <dbReference type="SAM" id="Coils"/>
    </source>
</evidence>
<comment type="caution">
    <text evidence="3">The sequence shown here is derived from an EMBL/GenBank/DDBJ whole genome shotgun (WGS) entry which is preliminary data.</text>
</comment>
<feature type="region of interest" description="Disordered" evidence="2">
    <location>
        <begin position="1"/>
        <end position="24"/>
    </location>
</feature>
<protein>
    <submittedName>
        <fullName evidence="3">Transposase</fullName>
    </submittedName>
</protein>
<keyword evidence="1" id="KW-0175">Coiled coil</keyword>
<sequence>MRADNTHHLRKAAQRRARETRTRADDALRTIQASGNAPTVSLLARTAQVTRSWIYTQPDLLDAIHTASDGRARPRVDAILTPATTKSMRRRLELAHDRITELTQQNRDLQHQIAVLHGELRTARSNFPS</sequence>
<dbReference type="Pfam" id="PF19776">
    <property type="entry name" value="DUF6262"/>
    <property type="match status" value="1"/>
</dbReference>
<accession>A0A6N7ZNH3</accession>
<proteinExistence type="predicted"/>
<dbReference type="EMBL" id="WMKA01000101">
    <property type="protein sequence ID" value="MTG91035.1"/>
    <property type="molecule type" value="Genomic_DNA"/>
</dbReference>
<evidence type="ECO:0000313" key="4">
    <source>
        <dbReference type="Proteomes" id="UP000440668"/>
    </source>
</evidence>
<name>A0A6N7ZNH3_9MICO</name>
<reference evidence="3 4" key="1">
    <citation type="submission" date="2019-11" db="EMBL/GenBank/DDBJ databases">
        <title>Cellulosimicrobium composti sp. nov. isolated from a compost.</title>
        <authorList>
            <person name="Yang Y."/>
        </authorList>
    </citation>
    <scope>NUCLEOTIDE SEQUENCE [LARGE SCALE GENOMIC DNA]</scope>
    <source>
        <strain evidence="3 4">BIT-GX5</strain>
    </source>
</reference>
<evidence type="ECO:0000256" key="2">
    <source>
        <dbReference type="SAM" id="MobiDB-lite"/>
    </source>
</evidence>
<dbReference type="Proteomes" id="UP000440668">
    <property type="component" value="Unassembled WGS sequence"/>
</dbReference>
<gene>
    <name evidence="3" type="ORF">GJV82_19145</name>
</gene>
<feature type="coiled-coil region" evidence="1">
    <location>
        <begin position="92"/>
        <end position="119"/>
    </location>
</feature>
<dbReference type="InterPro" id="IPR046229">
    <property type="entry name" value="TnpC-like"/>
</dbReference>
<organism evidence="3 4">
    <name type="scientific">Cellulosimicrobium composti</name>
    <dbReference type="NCBI Taxonomy" id="2672572"/>
    <lineage>
        <taxon>Bacteria</taxon>
        <taxon>Bacillati</taxon>
        <taxon>Actinomycetota</taxon>
        <taxon>Actinomycetes</taxon>
        <taxon>Micrococcales</taxon>
        <taxon>Promicromonosporaceae</taxon>
        <taxon>Cellulosimicrobium</taxon>
    </lineage>
</organism>
<dbReference type="AlphaFoldDB" id="A0A6N7ZNH3"/>